<dbReference type="InterPro" id="IPR051013">
    <property type="entry name" value="MBL_superfamily_lactonases"/>
</dbReference>
<sequence length="383" mass="42139">MAPLSASQTLEIPPSPSSSTVCLYIIDTGARLWGLPGSSMMDPVLPGFEKGEDVKVPSYAFLIHHRQTNIRLLFDLSLRADWESAFPPAFVQGVRRMGLKTEVGRDVADVLLAHGVDLAEIDAIILSHHHFDHTGDVGRFPTSTEVLVGPGYRKAFLPGWPANRRQFETTSDLYEGRRTIELNFAHDNPKVSSIGGFLAHDYFSDGSLYILSTPGHTIGHLSALARTTTSKNGGASTFIFLGGDIAHSQAVFRPSAKHPLPAVIPTPNDRPFTSNTSHQSEHIAQMHRLYSEPEGQALSRTTPFSKVAGPEHDLAESQRSADKLADFDGAQNILTILAHDASLQGVLEFFPRKANDWKEKGWKKEGHWRWLAPCLRDHASSKL</sequence>
<comment type="similarity">
    <text evidence="1">Belongs to the metallo-beta-lactamase superfamily.</text>
</comment>
<proteinExistence type="inferred from homology"/>
<dbReference type="VEuPathDB" id="FungiDB:Z519_09202"/>
<feature type="region of interest" description="Disordered" evidence="5">
    <location>
        <begin position="258"/>
        <end position="282"/>
    </location>
</feature>
<dbReference type="Gene3D" id="3.60.15.10">
    <property type="entry name" value="Ribonuclease Z/Hydroxyacylglutathione hydrolase-like"/>
    <property type="match status" value="1"/>
</dbReference>
<evidence type="ECO:0000313" key="8">
    <source>
        <dbReference type="Proteomes" id="UP000053789"/>
    </source>
</evidence>
<evidence type="ECO:0000256" key="3">
    <source>
        <dbReference type="ARBA" id="ARBA00022801"/>
    </source>
</evidence>
<dbReference type="RefSeq" id="XP_016617224.1">
    <property type="nucleotide sequence ID" value="XM_016766926.1"/>
</dbReference>
<dbReference type="CDD" id="cd07730">
    <property type="entry name" value="metallo-hydrolase-like_MBL-fold"/>
    <property type="match status" value="1"/>
</dbReference>
<dbReference type="Pfam" id="PF00753">
    <property type="entry name" value="Lactamase_B"/>
    <property type="match status" value="1"/>
</dbReference>
<dbReference type="Proteomes" id="UP000053789">
    <property type="component" value="Unassembled WGS sequence"/>
</dbReference>
<evidence type="ECO:0000256" key="1">
    <source>
        <dbReference type="ARBA" id="ARBA00007749"/>
    </source>
</evidence>
<feature type="domain" description="Metallo-beta-lactamase" evidence="6">
    <location>
        <begin position="57"/>
        <end position="287"/>
    </location>
</feature>
<name>A0A0D2HIJ9_CLAB1</name>
<evidence type="ECO:0000259" key="6">
    <source>
        <dbReference type="SMART" id="SM00849"/>
    </source>
</evidence>
<dbReference type="GO" id="GO:0016787">
    <property type="term" value="F:hydrolase activity"/>
    <property type="evidence" value="ECO:0007669"/>
    <property type="project" value="UniProtKB-KW"/>
</dbReference>
<reference evidence="7" key="1">
    <citation type="submission" date="2015-01" db="EMBL/GenBank/DDBJ databases">
        <title>The Genome Sequence of Cladophialophora bantiana CBS 173.52.</title>
        <authorList>
            <consortium name="The Broad Institute Genomics Platform"/>
            <person name="Cuomo C."/>
            <person name="de Hoog S."/>
            <person name="Gorbushina A."/>
            <person name="Stielow B."/>
            <person name="Teixiera M."/>
            <person name="Abouelleil A."/>
            <person name="Chapman S.B."/>
            <person name="Priest M."/>
            <person name="Young S.K."/>
            <person name="Wortman J."/>
            <person name="Nusbaum C."/>
            <person name="Birren B."/>
        </authorList>
    </citation>
    <scope>NUCLEOTIDE SEQUENCE [LARGE SCALE GENOMIC DNA]</scope>
    <source>
        <strain evidence="7">CBS 173.52</strain>
    </source>
</reference>
<evidence type="ECO:0000313" key="7">
    <source>
        <dbReference type="EMBL" id="KIW90555.1"/>
    </source>
</evidence>
<keyword evidence="3" id="KW-0378">Hydrolase</keyword>
<dbReference type="AlphaFoldDB" id="A0A0D2HIJ9"/>
<dbReference type="HOGENOM" id="CLU_030571_1_0_1"/>
<keyword evidence="4" id="KW-0862">Zinc</keyword>
<dbReference type="InterPro" id="IPR036866">
    <property type="entry name" value="RibonucZ/Hydroxyglut_hydro"/>
</dbReference>
<keyword evidence="2" id="KW-0479">Metal-binding</keyword>
<dbReference type="SUPFAM" id="SSF56281">
    <property type="entry name" value="Metallo-hydrolase/oxidoreductase"/>
    <property type="match status" value="1"/>
</dbReference>
<dbReference type="GO" id="GO:0046872">
    <property type="term" value="F:metal ion binding"/>
    <property type="evidence" value="ECO:0007669"/>
    <property type="project" value="UniProtKB-KW"/>
</dbReference>
<protein>
    <recommendedName>
        <fullName evidence="6">Metallo-beta-lactamase domain-containing protein</fullName>
    </recommendedName>
</protein>
<dbReference type="InterPro" id="IPR001279">
    <property type="entry name" value="Metallo-B-lactamas"/>
</dbReference>
<evidence type="ECO:0000256" key="5">
    <source>
        <dbReference type="SAM" id="MobiDB-lite"/>
    </source>
</evidence>
<dbReference type="PANTHER" id="PTHR42978:SF5">
    <property type="entry name" value="METALLO-BETA-LACTAMASE DOMAIN-CONTAINING PROTEIN"/>
    <property type="match status" value="1"/>
</dbReference>
<dbReference type="EMBL" id="KN846993">
    <property type="protein sequence ID" value="KIW90555.1"/>
    <property type="molecule type" value="Genomic_DNA"/>
</dbReference>
<keyword evidence="8" id="KW-1185">Reference proteome</keyword>
<gene>
    <name evidence="7" type="ORF">Z519_09202</name>
</gene>
<dbReference type="GeneID" id="27702130"/>
<organism evidence="7 8">
    <name type="scientific">Cladophialophora bantiana (strain ATCC 10958 / CBS 173.52 / CDC B-1940 / NIH 8579)</name>
    <name type="common">Xylohypha bantiana</name>
    <dbReference type="NCBI Taxonomy" id="1442370"/>
    <lineage>
        <taxon>Eukaryota</taxon>
        <taxon>Fungi</taxon>
        <taxon>Dikarya</taxon>
        <taxon>Ascomycota</taxon>
        <taxon>Pezizomycotina</taxon>
        <taxon>Eurotiomycetes</taxon>
        <taxon>Chaetothyriomycetidae</taxon>
        <taxon>Chaetothyriales</taxon>
        <taxon>Herpotrichiellaceae</taxon>
        <taxon>Cladophialophora</taxon>
    </lineage>
</organism>
<evidence type="ECO:0000256" key="4">
    <source>
        <dbReference type="ARBA" id="ARBA00022833"/>
    </source>
</evidence>
<dbReference type="OrthoDB" id="10250730at2759"/>
<dbReference type="PANTHER" id="PTHR42978">
    <property type="entry name" value="QUORUM-QUENCHING LACTONASE YTNP-RELATED-RELATED"/>
    <property type="match status" value="1"/>
</dbReference>
<accession>A0A0D2HIJ9</accession>
<dbReference type="SMART" id="SM00849">
    <property type="entry name" value="Lactamase_B"/>
    <property type="match status" value="1"/>
</dbReference>
<evidence type="ECO:0000256" key="2">
    <source>
        <dbReference type="ARBA" id="ARBA00022723"/>
    </source>
</evidence>